<evidence type="ECO:0000313" key="3">
    <source>
        <dbReference type="Proteomes" id="UP001622557"/>
    </source>
</evidence>
<reference evidence="2 3" key="1">
    <citation type="submission" date="2022-10" db="EMBL/GenBank/DDBJ databases">
        <title>The complete genomes of actinobacterial strains from the NBC collection.</title>
        <authorList>
            <person name="Joergensen T.S."/>
            <person name="Alvarez Arevalo M."/>
            <person name="Sterndorff E.B."/>
            <person name="Faurdal D."/>
            <person name="Vuksanovic O."/>
            <person name="Mourched A.-S."/>
            <person name="Charusanti P."/>
            <person name="Shaw S."/>
            <person name="Blin K."/>
            <person name="Weber T."/>
        </authorList>
    </citation>
    <scope>NUCLEOTIDE SEQUENCE [LARGE SCALE GENOMIC DNA]</scope>
    <source>
        <strain evidence="2 3">NBC_00156</strain>
    </source>
</reference>
<feature type="region of interest" description="Disordered" evidence="1">
    <location>
        <begin position="1"/>
        <end position="22"/>
    </location>
</feature>
<name>A0ABZ1KZQ5_STRAH</name>
<dbReference type="InterPro" id="IPR036291">
    <property type="entry name" value="NAD(P)-bd_dom_sf"/>
</dbReference>
<sequence>MFAQCPVDGRVPAGESTSYPGTTEELLRPVLEEASGLKGGVDFLAGFSPERISPGNKR</sequence>
<proteinExistence type="predicted"/>
<dbReference type="Proteomes" id="UP001622557">
    <property type="component" value="Chromosome"/>
</dbReference>
<protein>
    <submittedName>
        <fullName evidence="2">Uncharacterized protein</fullName>
    </submittedName>
</protein>
<dbReference type="SUPFAM" id="SSF51735">
    <property type="entry name" value="NAD(P)-binding Rossmann-fold domains"/>
    <property type="match status" value="1"/>
</dbReference>
<gene>
    <name evidence="2" type="ORF">OG350_36940</name>
</gene>
<organism evidence="2 3">
    <name type="scientific">Streptomyces achromogenes</name>
    <dbReference type="NCBI Taxonomy" id="67255"/>
    <lineage>
        <taxon>Bacteria</taxon>
        <taxon>Bacillati</taxon>
        <taxon>Actinomycetota</taxon>
        <taxon>Actinomycetes</taxon>
        <taxon>Kitasatosporales</taxon>
        <taxon>Streptomycetaceae</taxon>
        <taxon>Streptomyces</taxon>
    </lineage>
</organism>
<dbReference type="Gene3D" id="3.40.50.720">
    <property type="entry name" value="NAD(P)-binding Rossmann-like Domain"/>
    <property type="match status" value="1"/>
</dbReference>
<accession>A0ABZ1KZQ5</accession>
<dbReference type="EMBL" id="CP108164">
    <property type="protein sequence ID" value="WTQ86057.1"/>
    <property type="molecule type" value="Genomic_DNA"/>
</dbReference>
<evidence type="ECO:0000256" key="1">
    <source>
        <dbReference type="SAM" id="MobiDB-lite"/>
    </source>
</evidence>
<evidence type="ECO:0000313" key="2">
    <source>
        <dbReference type="EMBL" id="WTQ86057.1"/>
    </source>
</evidence>
<keyword evidence="3" id="KW-1185">Reference proteome</keyword>